<dbReference type="GO" id="GO:0030246">
    <property type="term" value="F:carbohydrate binding"/>
    <property type="evidence" value="ECO:0007669"/>
    <property type="project" value="UniProtKB-KW"/>
</dbReference>
<organism evidence="5 6">
    <name type="scientific">Enhydra lutris kenyoni</name>
    <name type="common">northern sea otter</name>
    <dbReference type="NCBI Taxonomy" id="391180"/>
    <lineage>
        <taxon>Eukaryota</taxon>
        <taxon>Metazoa</taxon>
        <taxon>Chordata</taxon>
        <taxon>Craniata</taxon>
        <taxon>Vertebrata</taxon>
        <taxon>Euteleostomi</taxon>
        <taxon>Mammalia</taxon>
        <taxon>Eutheria</taxon>
        <taxon>Laurasiatheria</taxon>
        <taxon>Carnivora</taxon>
        <taxon>Caniformia</taxon>
        <taxon>Musteloidea</taxon>
        <taxon>Mustelidae</taxon>
        <taxon>Lutrinae</taxon>
        <taxon>Enhydra</taxon>
    </lineage>
</organism>
<evidence type="ECO:0000256" key="2">
    <source>
        <dbReference type="ARBA" id="ARBA00022734"/>
    </source>
</evidence>
<sequence length="196" mass="22203">MDDNRTLTNSGDSQSSGDVITFNLTRKSQGPSKRDKKHLCSSKIITTVIFFLVLLITTLATILAVEKHRYSTEPMPCSNGWIGYLGKCFYFSESTRTWAASQNFCASHLATLAVFNTTEELDFLKRYSDHSQYWIGLSREPGQTWKWIDGTIYSGWFKIIGIGKCAYLHRIGISSASKHLVRKWICSKPDTCIPRS</sequence>
<dbReference type="PROSITE" id="PS50041">
    <property type="entry name" value="C_TYPE_LECTIN_2"/>
    <property type="match status" value="1"/>
</dbReference>
<dbReference type="AlphaFoldDB" id="A0A2Y9IXG7"/>
<evidence type="ECO:0000313" key="5">
    <source>
        <dbReference type="Proteomes" id="UP000248482"/>
    </source>
</evidence>
<keyword evidence="3" id="KW-0472">Membrane</keyword>
<feature type="domain" description="C-type lectin" evidence="4">
    <location>
        <begin position="84"/>
        <end position="187"/>
    </location>
</feature>
<dbReference type="RefSeq" id="XP_022350645.1">
    <property type="nucleotide sequence ID" value="XM_022494937.1"/>
</dbReference>
<dbReference type="Proteomes" id="UP000248482">
    <property type="component" value="Unplaced"/>
</dbReference>
<keyword evidence="2" id="KW-0430">Lectin</keyword>
<feature type="transmembrane region" description="Helical" evidence="3">
    <location>
        <begin position="44"/>
        <end position="65"/>
    </location>
</feature>
<keyword evidence="3" id="KW-0812">Transmembrane</keyword>
<reference evidence="6" key="1">
    <citation type="submission" date="2025-08" db="UniProtKB">
        <authorList>
            <consortium name="RefSeq"/>
        </authorList>
    </citation>
    <scope>IDENTIFICATION</scope>
    <source>
        <tissue evidence="6">Blood</tissue>
    </source>
</reference>
<dbReference type="SUPFAM" id="SSF56436">
    <property type="entry name" value="C-type lectin-like"/>
    <property type="match status" value="1"/>
</dbReference>
<dbReference type="KEGG" id="elk:111142015"/>
<evidence type="ECO:0000313" key="6">
    <source>
        <dbReference type="RefSeq" id="XP_022350645.1"/>
    </source>
</evidence>
<dbReference type="OrthoDB" id="9906043at2759"/>
<dbReference type="GO" id="GO:0009897">
    <property type="term" value="C:external side of plasma membrane"/>
    <property type="evidence" value="ECO:0007669"/>
    <property type="project" value="TreeGrafter"/>
</dbReference>
<dbReference type="CDD" id="cd03593">
    <property type="entry name" value="CLECT_NK_receptors_like"/>
    <property type="match status" value="1"/>
</dbReference>
<dbReference type="PANTHER" id="PTHR45710:SF21">
    <property type="entry name" value="C-TYPE LECTIN DOMAIN-CONTAINING PROTEIN"/>
    <property type="match status" value="1"/>
</dbReference>
<comment type="subcellular location">
    <subcellularLocation>
        <location evidence="1">Cell membrane</location>
        <topology evidence="1">Single-pass type II membrane protein</topology>
    </subcellularLocation>
</comment>
<dbReference type="InterPro" id="IPR033992">
    <property type="entry name" value="NKR-like_CTLD"/>
</dbReference>
<dbReference type="GeneID" id="111142015"/>
<name>A0A2Y9IXG7_ENHLU</name>
<accession>A0A2Y9IXG7</accession>
<keyword evidence="5" id="KW-1185">Reference proteome</keyword>
<proteinExistence type="predicted"/>
<dbReference type="PANTHER" id="PTHR45710">
    <property type="entry name" value="C-TYPE LECTIN DOMAIN-CONTAINING PROTEIN 180"/>
    <property type="match status" value="1"/>
</dbReference>
<keyword evidence="3" id="KW-1133">Transmembrane helix</keyword>
<evidence type="ECO:0000256" key="1">
    <source>
        <dbReference type="ARBA" id="ARBA00004401"/>
    </source>
</evidence>
<dbReference type="SMART" id="SM00034">
    <property type="entry name" value="CLECT"/>
    <property type="match status" value="1"/>
</dbReference>
<dbReference type="InterPro" id="IPR016186">
    <property type="entry name" value="C-type_lectin-like/link_sf"/>
</dbReference>
<dbReference type="InterPro" id="IPR001304">
    <property type="entry name" value="C-type_lectin-like"/>
</dbReference>
<protein>
    <submittedName>
        <fullName evidence="6">C-type lectin domain family 2 member A-like</fullName>
    </submittedName>
</protein>
<dbReference type="STRING" id="391180.A0A2Y9IXG7"/>
<dbReference type="InterPro" id="IPR016187">
    <property type="entry name" value="CTDL_fold"/>
</dbReference>
<dbReference type="Pfam" id="PF00059">
    <property type="entry name" value="Lectin_C"/>
    <property type="match status" value="1"/>
</dbReference>
<evidence type="ECO:0000256" key="3">
    <source>
        <dbReference type="SAM" id="Phobius"/>
    </source>
</evidence>
<dbReference type="InterPro" id="IPR050828">
    <property type="entry name" value="C-type_lectin/matrix_domain"/>
</dbReference>
<evidence type="ECO:0000259" key="4">
    <source>
        <dbReference type="PROSITE" id="PS50041"/>
    </source>
</evidence>
<dbReference type="Gene3D" id="3.10.100.10">
    <property type="entry name" value="Mannose-Binding Protein A, subunit A"/>
    <property type="match status" value="1"/>
</dbReference>
<gene>
    <name evidence="6" type="primary">LOC111142015</name>
</gene>